<reference evidence="2" key="1">
    <citation type="submission" date="2016-10" db="EMBL/GenBank/DDBJ databases">
        <authorList>
            <person name="de Groot N.N."/>
        </authorList>
    </citation>
    <scope>NUCLEOTIDE SEQUENCE</scope>
</reference>
<dbReference type="InterPro" id="IPR021457">
    <property type="entry name" value="DUF3108"/>
</dbReference>
<dbReference type="GO" id="GO:0007156">
    <property type="term" value="P:homophilic cell adhesion via plasma membrane adhesion molecules"/>
    <property type="evidence" value="ECO:0007669"/>
    <property type="project" value="InterPro"/>
</dbReference>
<evidence type="ECO:0000259" key="1">
    <source>
        <dbReference type="PROSITE" id="PS50268"/>
    </source>
</evidence>
<dbReference type="EMBL" id="FPHQ01000079">
    <property type="protein sequence ID" value="SFV76215.1"/>
    <property type="molecule type" value="Genomic_DNA"/>
</dbReference>
<proteinExistence type="predicted"/>
<accession>A0A1W1D6F3</accession>
<sequence>MRFLISILFFYLNNALAFEPHIAKYQLSINGFKIAEEVRTLHKLEDRYFYTANAKTSGVAALIKDYSIAASSAFAINDNDVNSIHYQIIEQEGGKFSKNYMIDVDSKNNTVMSNLTRTQPKILTWKSNGGNIVDPLSLFLALSYDLKNKSDQYQFSYQVADGKSIEQHNYQKTDNHTLDINGQVLMTVKVSMLDKNDNNIQAYFSPKHQYLPVLIEHTKQGRKYQYQLVDLEIEQPSEDQLQVSF</sequence>
<organism evidence="2">
    <name type="scientific">hydrothermal vent metagenome</name>
    <dbReference type="NCBI Taxonomy" id="652676"/>
    <lineage>
        <taxon>unclassified sequences</taxon>
        <taxon>metagenomes</taxon>
        <taxon>ecological metagenomes</taxon>
    </lineage>
</organism>
<dbReference type="GO" id="GO:0016020">
    <property type="term" value="C:membrane"/>
    <property type="evidence" value="ECO:0007669"/>
    <property type="project" value="InterPro"/>
</dbReference>
<dbReference type="GO" id="GO:0005509">
    <property type="term" value="F:calcium ion binding"/>
    <property type="evidence" value="ECO:0007669"/>
    <property type="project" value="InterPro"/>
</dbReference>
<dbReference type="EMBL" id="FPHT01000094">
    <property type="protein sequence ID" value="SFV80457.1"/>
    <property type="molecule type" value="Genomic_DNA"/>
</dbReference>
<feature type="domain" description="Cadherin" evidence="1">
    <location>
        <begin position="78"/>
        <end position="208"/>
    </location>
</feature>
<name>A0A1W1D6F3_9ZZZZ</name>
<dbReference type="InterPro" id="IPR002126">
    <property type="entry name" value="Cadherin-like_dom"/>
</dbReference>
<protein>
    <recommendedName>
        <fullName evidence="1">Cadherin domain-containing protein</fullName>
    </recommendedName>
</protein>
<dbReference type="AlphaFoldDB" id="A0A1W1D6F3"/>
<evidence type="ECO:0000313" key="2">
    <source>
        <dbReference type="EMBL" id="SFV76215.1"/>
    </source>
</evidence>
<dbReference type="PROSITE" id="PS50268">
    <property type="entry name" value="CADHERIN_2"/>
    <property type="match status" value="1"/>
</dbReference>
<gene>
    <name evidence="2" type="ORF">MNB_SUP05-10-498</name>
    <name evidence="3" type="ORF">MNB_SUP05-12-552</name>
</gene>
<dbReference type="Pfam" id="PF11306">
    <property type="entry name" value="DUF3108"/>
    <property type="match status" value="1"/>
</dbReference>
<evidence type="ECO:0000313" key="3">
    <source>
        <dbReference type="EMBL" id="SFV80457.1"/>
    </source>
</evidence>